<dbReference type="Proteomes" id="UP000194236">
    <property type="component" value="Unassembled WGS sequence"/>
</dbReference>
<keyword evidence="5" id="KW-0812">Transmembrane</keyword>
<evidence type="ECO:0000256" key="5">
    <source>
        <dbReference type="SAM" id="Phobius"/>
    </source>
</evidence>
<dbReference type="GO" id="GO:0016020">
    <property type="term" value="C:membrane"/>
    <property type="evidence" value="ECO:0007669"/>
    <property type="project" value="TreeGrafter"/>
</dbReference>
<comment type="similarity">
    <text evidence="1 4">Belongs to the short-chain dehydrogenases/reductases (SDR) family.</text>
</comment>
<feature type="transmembrane region" description="Helical" evidence="5">
    <location>
        <begin position="278"/>
        <end position="302"/>
    </location>
</feature>
<evidence type="ECO:0008006" key="8">
    <source>
        <dbReference type="Google" id="ProtNLM"/>
    </source>
</evidence>
<evidence type="ECO:0000256" key="1">
    <source>
        <dbReference type="ARBA" id="ARBA00006484"/>
    </source>
</evidence>
<dbReference type="EMBL" id="MUJZ01071176">
    <property type="protein sequence ID" value="OTF69304.1"/>
    <property type="molecule type" value="Genomic_DNA"/>
</dbReference>
<evidence type="ECO:0000256" key="4">
    <source>
        <dbReference type="RuleBase" id="RU000363"/>
    </source>
</evidence>
<dbReference type="InterPro" id="IPR002347">
    <property type="entry name" value="SDR_fam"/>
</dbReference>
<dbReference type="SUPFAM" id="SSF51735">
    <property type="entry name" value="NAD(P)-binding Rossmann-fold domains"/>
    <property type="match status" value="1"/>
</dbReference>
<comment type="caution">
    <text evidence="6">The sequence shown here is derived from an EMBL/GenBank/DDBJ whole genome shotgun (WGS) entry which is preliminary data.</text>
</comment>
<dbReference type="Pfam" id="PF00106">
    <property type="entry name" value="adh_short"/>
    <property type="match status" value="1"/>
</dbReference>
<dbReference type="Gene3D" id="3.40.50.720">
    <property type="entry name" value="NAD(P)-binding Rossmann-like Domain"/>
    <property type="match status" value="1"/>
</dbReference>
<gene>
    <name evidence="6" type="ORF">BLA29_008344</name>
</gene>
<proteinExistence type="inferred from homology"/>
<keyword evidence="5" id="KW-0472">Membrane</keyword>
<dbReference type="AlphaFoldDB" id="A0A1Y3ANB7"/>
<dbReference type="InterPro" id="IPR020904">
    <property type="entry name" value="Sc_DH/Rdtase_CS"/>
</dbReference>
<name>A0A1Y3ANB7_EURMA</name>
<protein>
    <recommendedName>
        <fullName evidence="8">Dehydrogenase/reductase SDR family protein 7-like protein</fullName>
    </recommendedName>
</protein>
<dbReference type="OrthoDB" id="5307821at2759"/>
<evidence type="ECO:0000313" key="6">
    <source>
        <dbReference type="EMBL" id="OTF69304.1"/>
    </source>
</evidence>
<dbReference type="PANTHER" id="PTHR44196:SF1">
    <property type="entry name" value="DEHYDROGENASE_REDUCTASE SDR FAMILY MEMBER 7B"/>
    <property type="match status" value="1"/>
</dbReference>
<dbReference type="PANTHER" id="PTHR44196">
    <property type="entry name" value="DEHYDROGENASE/REDUCTASE SDR FAMILY MEMBER 7B"/>
    <property type="match status" value="1"/>
</dbReference>
<evidence type="ECO:0000256" key="2">
    <source>
        <dbReference type="ARBA" id="ARBA00023002"/>
    </source>
</evidence>
<dbReference type="PROSITE" id="PS00061">
    <property type="entry name" value="ADH_SHORT"/>
    <property type="match status" value="1"/>
</dbReference>
<sequence length="310" mass="35170">MILFTIFIFILLLLIIYRSLFRSWINCFSPTALKYLNGKTVCVTGASSGLGKEIARIFYEHGAHVILAARRTDELERVKTEFLANSVKKFEPEIIRLDLSSAEQSEMVARKISEKFNVDILVNNAGISSRAQALDTVIDVDERLITVNFLGHIAFTKIILKSMIESGRKDGKILAISSIQDRFAIPFRSSYSSSKHALRAWYDSLRSELSLISPKILISLLSPGYIRTNISMNAINSDGTKYGRMDETTASGHTPEYVATISIEMLLNDQQERILAPFIHRFLIIIRTLWPNLYFFIMKIYAKKQKSKSS</sequence>
<reference evidence="6 7" key="1">
    <citation type="submission" date="2017-03" db="EMBL/GenBank/DDBJ databases">
        <title>Genome Survey of Euroglyphus maynei.</title>
        <authorList>
            <person name="Arlian L.G."/>
            <person name="Morgan M.S."/>
            <person name="Rider S.D."/>
        </authorList>
    </citation>
    <scope>NUCLEOTIDE SEQUENCE [LARGE SCALE GENOMIC DNA]</scope>
    <source>
        <strain evidence="6">Arlian Lab</strain>
        <tissue evidence="6">Whole body</tissue>
    </source>
</reference>
<keyword evidence="7" id="KW-1185">Reference proteome</keyword>
<dbReference type="PRINTS" id="PR00081">
    <property type="entry name" value="GDHRDH"/>
</dbReference>
<evidence type="ECO:0000313" key="7">
    <source>
        <dbReference type="Proteomes" id="UP000194236"/>
    </source>
</evidence>
<evidence type="ECO:0000256" key="3">
    <source>
        <dbReference type="ARBA" id="ARBA00037096"/>
    </source>
</evidence>
<dbReference type="InterPro" id="IPR036291">
    <property type="entry name" value="NAD(P)-bd_dom_sf"/>
</dbReference>
<comment type="function">
    <text evidence="3">Putative oxidoreductase.</text>
</comment>
<dbReference type="GO" id="GO:0016491">
    <property type="term" value="F:oxidoreductase activity"/>
    <property type="evidence" value="ECO:0007669"/>
    <property type="project" value="UniProtKB-KW"/>
</dbReference>
<accession>A0A1Y3ANB7</accession>
<organism evidence="6 7">
    <name type="scientific">Euroglyphus maynei</name>
    <name type="common">Mayne's house dust mite</name>
    <dbReference type="NCBI Taxonomy" id="6958"/>
    <lineage>
        <taxon>Eukaryota</taxon>
        <taxon>Metazoa</taxon>
        <taxon>Ecdysozoa</taxon>
        <taxon>Arthropoda</taxon>
        <taxon>Chelicerata</taxon>
        <taxon>Arachnida</taxon>
        <taxon>Acari</taxon>
        <taxon>Acariformes</taxon>
        <taxon>Sarcoptiformes</taxon>
        <taxon>Astigmata</taxon>
        <taxon>Psoroptidia</taxon>
        <taxon>Analgoidea</taxon>
        <taxon>Pyroglyphidae</taxon>
        <taxon>Pyroglyphinae</taxon>
        <taxon>Euroglyphus</taxon>
    </lineage>
</organism>
<dbReference type="PRINTS" id="PR00080">
    <property type="entry name" value="SDRFAMILY"/>
</dbReference>
<keyword evidence="5" id="KW-1133">Transmembrane helix</keyword>
<keyword evidence="2" id="KW-0560">Oxidoreductase</keyword>